<protein>
    <submittedName>
        <fullName evidence="1">Uncharacterized protein</fullName>
    </submittedName>
</protein>
<organism evidence="1 2">
    <name type="scientific">Brachionus plicatilis</name>
    <name type="common">Marine rotifer</name>
    <name type="synonym">Brachionus muelleri</name>
    <dbReference type="NCBI Taxonomy" id="10195"/>
    <lineage>
        <taxon>Eukaryota</taxon>
        <taxon>Metazoa</taxon>
        <taxon>Spiralia</taxon>
        <taxon>Gnathifera</taxon>
        <taxon>Rotifera</taxon>
        <taxon>Eurotatoria</taxon>
        <taxon>Monogononta</taxon>
        <taxon>Pseudotrocha</taxon>
        <taxon>Ploima</taxon>
        <taxon>Brachionidae</taxon>
        <taxon>Brachionus</taxon>
    </lineage>
</organism>
<dbReference type="AlphaFoldDB" id="A0A3M7R566"/>
<gene>
    <name evidence="1" type="ORF">BpHYR1_039322</name>
</gene>
<evidence type="ECO:0000313" key="1">
    <source>
        <dbReference type="EMBL" id="RNA18742.1"/>
    </source>
</evidence>
<dbReference type="Proteomes" id="UP000276133">
    <property type="component" value="Unassembled WGS sequence"/>
</dbReference>
<evidence type="ECO:0000313" key="2">
    <source>
        <dbReference type="Proteomes" id="UP000276133"/>
    </source>
</evidence>
<dbReference type="EMBL" id="REGN01004178">
    <property type="protein sequence ID" value="RNA18742.1"/>
    <property type="molecule type" value="Genomic_DNA"/>
</dbReference>
<proteinExistence type="predicted"/>
<name>A0A3M7R566_BRAPC</name>
<keyword evidence="2" id="KW-1185">Reference proteome</keyword>
<accession>A0A3M7R566</accession>
<reference evidence="1 2" key="1">
    <citation type="journal article" date="2018" name="Sci. Rep.">
        <title>Genomic signatures of local adaptation to the degree of environmental predictability in rotifers.</title>
        <authorList>
            <person name="Franch-Gras L."/>
            <person name="Hahn C."/>
            <person name="Garcia-Roger E.M."/>
            <person name="Carmona M.J."/>
            <person name="Serra M."/>
            <person name="Gomez A."/>
        </authorList>
    </citation>
    <scope>NUCLEOTIDE SEQUENCE [LARGE SCALE GENOMIC DNA]</scope>
    <source>
        <strain evidence="1">HYR1</strain>
    </source>
</reference>
<sequence length="168" mass="19550">MTPGDIIDIKDFKCNPSETWQTVIEYSLKKVLNSSIPFWLVLVDVPMINSLPVNMQSPPSIKDSLVAWVGDENLVSQSNACVLNKNTVRMIFITLNFNQFYAAALKMFQKYIKIFILHFHEKSLFAHLVDSFDSMLRTHDLLVFCVYYKNFCDKTSIQILICLWFYMT</sequence>
<comment type="caution">
    <text evidence="1">The sequence shown here is derived from an EMBL/GenBank/DDBJ whole genome shotgun (WGS) entry which is preliminary data.</text>
</comment>